<dbReference type="EMBL" id="ML986835">
    <property type="protein sequence ID" value="KAF2257827.1"/>
    <property type="molecule type" value="Genomic_DNA"/>
</dbReference>
<feature type="region of interest" description="Disordered" evidence="1">
    <location>
        <begin position="47"/>
        <end position="75"/>
    </location>
</feature>
<feature type="compositionally biased region" description="Polar residues" evidence="1">
    <location>
        <begin position="403"/>
        <end position="414"/>
    </location>
</feature>
<name>A0A9P4JVQ4_9PLEO</name>
<keyword evidence="3" id="KW-1185">Reference proteome</keyword>
<dbReference type="Proteomes" id="UP000800093">
    <property type="component" value="Unassembled WGS sequence"/>
</dbReference>
<feature type="region of interest" description="Disordered" evidence="1">
    <location>
        <begin position="562"/>
        <end position="583"/>
    </location>
</feature>
<gene>
    <name evidence="2" type="ORF">CC78DRAFT_171492</name>
</gene>
<feature type="compositionally biased region" description="Low complexity" evidence="1">
    <location>
        <begin position="215"/>
        <end position="226"/>
    </location>
</feature>
<feature type="region of interest" description="Disordered" evidence="1">
    <location>
        <begin position="210"/>
        <end position="303"/>
    </location>
</feature>
<reference evidence="3" key="1">
    <citation type="journal article" date="2020" name="Stud. Mycol.">
        <title>101 Dothideomycetes genomes: A test case for predicting lifestyles and emergence of pathogens.</title>
        <authorList>
            <person name="Haridas S."/>
            <person name="Albert R."/>
            <person name="Binder M."/>
            <person name="Bloem J."/>
            <person name="LaButti K."/>
            <person name="Salamov A."/>
            <person name="Andreopoulos B."/>
            <person name="Baker S."/>
            <person name="Barry K."/>
            <person name="Bills G."/>
            <person name="Bluhm B."/>
            <person name="Cannon C."/>
            <person name="Castanera R."/>
            <person name="Culley D."/>
            <person name="Daum C."/>
            <person name="Ezra D."/>
            <person name="Gonzalez J."/>
            <person name="Henrissat B."/>
            <person name="Kuo A."/>
            <person name="Liang C."/>
            <person name="Lipzen A."/>
            <person name="Lutzoni F."/>
            <person name="Magnuson J."/>
            <person name="Mondo S."/>
            <person name="Nolan M."/>
            <person name="Ohm R."/>
            <person name="Pangilinan J."/>
            <person name="Park H.-J."/>
            <person name="Ramirez L."/>
            <person name="Alfaro M."/>
            <person name="Sun H."/>
            <person name="Tritt A."/>
            <person name="Yoshinaga Y."/>
            <person name="Zwiers L.-H."/>
            <person name="Turgeon B."/>
            <person name="Goodwin S."/>
            <person name="Spatafora J."/>
            <person name="Crous P."/>
            <person name="Grigoriev I."/>
        </authorList>
    </citation>
    <scope>NUCLEOTIDE SEQUENCE [LARGE SCALE GENOMIC DNA]</scope>
    <source>
        <strain evidence="3">CBS 304.66</strain>
    </source>
</reference>
<feature type="region of interest" description="Disordered" evidence="1">
    <location>
        <begin position="373"/>
        <end position="497"/>
    </location>
</feature>
<feature type="compositionally biased region" description="Low complexity" evidence="1">
    <location>
        <begin position="263"/>
        <end position="282"/>
    </location>
</feature>
<organism evidence="2 3">
    <name type="scientific">Lojkania enalia</name>
    <dbReference type="NCBI Taxonomy" id="147567"/>
    <lineage>
        <taxon>Eukaryota</taxon>
        <taxon>Fungi</taxon>
        <taxon>Dikarya</taxon>
        <taxon>Ascomycota</taxon>
        <taxon>Pezizomycotina</taxon>
        <taxon>Dothideomycetes</taxon>
        <taxon>Pleosporomycetidae</taxon>
        <taxon>Pleosporales</taxon>
        <taxon>Pleosporales incertae sedis</taxon>
        <taxon>Lojkania</taxon>
    </lineage>
</organism>
<feature type="compositionally biased region" description="Polar residues" evidence="1">
    <location>
        <begin position="478"/>
        <end position="497"/>
    </location>
</feature>
<accession>A0A9P4JVQ4</accession>
<dbReference type="OrthoDB" id="3595619at2759"/>
<evidence type="ECO:0000313" key="3">
    <source>
        <dbReference type="Proteomes" id="UP000800093"/>
    </source>
</evidence>
<dbReference type="AlphaFoldDB" id="A0A9P4JVQ4"/>
<feature type="compositionally biased region" description="Polar residues" evidence="1">
    <location>
        <begin position="227"/>
        <end position="236"/>
    </location>
</feature>
<feature type="region of interest" description="Disordered" evidence="1">
    <location>
        <begin position="594"/>
        <end position="613"/>
    </location>
</feature>
<protein>
    <submittedName>
        <fullName evidence="2">Uncharacterized protein</fullName>
    </submittedName>
</protein>
<sequence>MAHSTFPSEQKSPWLAISFGCCASRRDVEDDSAAALRANGTTEMQICYDQPQRVAQPRAEPIYPRPTTSQSMGRHVSQWVASGRDFATRASSRASIYTLTRPRRSHSKPRPSIGLPMDFRHNEGFDGADGMQSMFDDTSMPVRRRRSFRPLELSIYVDNGRLSPLPDFSTSEWEKLPAELEIPTQALVRGRDSRTNSLISNRSTSSYLIQRKPVGSGSRRSSIQSQTELLQQSRPVSGSLPFLYEEPKSRPDSIVSIPNTLHRSSTQGSVSSSRRILSRVASPNRSRSNTESSVARGSLRRAKTDVDEAIRELNTIVEERRADAYRSNTQSPALTSRPPPSPSHHVPAIAPSLRMHVRSETLSDIGSAFSVPLATKPLPTTPPPSGPGSLSRAPTKLSLSPPVRTQSGGPLTSNPITPPTPTIPTPTTPIGRIGAWIKRSLPTTPSSPSFKAPSTPKNGPKTPTTPFYQCEPPMPSVSRPSTAGSRTLAHTRQDSAETATVTLLSSYPSTPALSIRSASPDHSLSTPVTPARINILKGEGKSRRVPAPLTLKKEVEVEVPLGSARSSRSTRSLKPPPSPNYGILAGMEMAVRSEKRRSEAFTPSPVSPVGVAF</sequence>
<feature type="compositionally biased region" description="Pro residues" evidence="1">
    <location>
        <begin position="416"/>
        <end position="427"/>
    </location>
</feature>
<comment type="caution">
    <text evidence="2">The sequence shown here is derived from an EMBL/GenBank/DDBJ whole genome shotgun (WGS) entry which is preliminary data.</text>
</comment>
<feature type="compositionally biased region" description="Low complexity" evidence="1">
    <location>
        <begin position="453"/>
        <end position="466"/>
    </location>
</feature>
<evidence type="ECO:0000256" key="1">
    <source>
        <dbReference type="SAM" id="MobiDB-lite"/>
    </source>
</evidence>
<feature type="compositionally biased region" description="Polar residues" evidence="1">
    <location>
        <begin position="283"/>
        <end position="295"/>
    </location>
</feature>
<feature type="region of interest" description="Disordered" evidence="1">
    <location>
        <begin position="321"/>
        <end position="347"/>
    </location>
</feature>
<proteinExistence type="predicted"/>
<evidence type="ECO:0000313" key="2">
    <source>
        <dbReference type="EMBL" id="KAF2257827.1"/>
    </source>
</evidence>